<evidence type="ECO:0000256" key="6">
    <source>
        <dbReference type="ARBA" id="ARBA00023002"/>
    </source>
</evidence>
<comment type="caution">
    <text evidence="7">The sequence shown here is derived from an EMBL/GenBank/DDBJ whole genome shotgun (WGS) entry which is preliminary data.</text>
</comment>
<comment type="cofactor">
    <cofactor evidence="1">
        <name>FAD</name>
        <dbReference type="ChEBI" id="CHEBI:57692"/>
    </cofactor>
</comment>
<proteinExistence type="inferred from homology"/>
<accession>A0AAD7P2R7</accession>
<dbReference type="SUPFAM" id="SSF51905">
    <property type="entry name" value="FAD/NAD(P)-binding domain"/>
    <property type="match status" value="1"/>
</dbReference>
<name>A0AAD7P2R7_9AGAR</name>
<keyword evidence="3" id="KW-0285">Flavoprotein</keyword>
<keyword evidence="4" id="KW-0274">FAD</keyword>
<dbReference type="EMBL" id="JARKIB010000001">
    <property type="protein sequence ID" value="KAJ7785773.1"/>
    <property type="molecule type" value="Genomic_DNA"/>
</dbReference>
<dbReference type="PANTHER" id="PTHR43098:SF2">
    <property type="entry name" value="FAD-BINDING MONOOXYGENASE AUSB-RELATED"/>
    <property type="match status" value="1"/>
</dbReference>
<dbReference type="Gene3D" id="3.50.50.60">
    <property type="entry name" value="FAD/NAD(P)-binding domain"/>
    <property type="match status" value="2"/>
</dbReference>
<comment type="similarity">
    <text evidence="2">Belongs to the FAD-binding monooxygenase family.</text>
</comment>
<dbReference type="InterPro" id="IPR050775">
    <property type="entry name" value="FAD-binding_Monooxygenases"/>
</dbReference>
<reference evidence="7" key="1">
    <citation type="submission" date="2023-03" db="EMBL/GenBank/DDBJ databases">
        <title>Massive genome expansion in bonnet fungi (Mycena s.s.) driven by repeated elements and novel gene families across ecological guilds.</title>
        <authorList>
            <consortium name="Lawrence Berkeley National Laboratory"/>
            <person name="Harder C.B."/>
            <person name="Miyauchi S."/>
            <person name="Viragh M."/>
            <person name="Kuo A."/>
            <person name="Thoen E."/>
            <person name="Andreopoulos B."/>
            <person name="Lu D."/>
            <person name="Skrede I."/>
            <person name="Drula E."/>
            <person name="Henrissat B."/>
            <person name="Morin E."/>
            <person name="Kohler A."/>
            <person name="Barry K."/>
            <person name="LaButti K."/>
            <person name="Morin E."/>
            <person name="Salamov A."/>
            <person name="Lipzen A."/>
            <person name="Mereny Z."/>
            <person name="Hegedus B."/>
            <person name="Baldrian P."/>
            <person name="Stursova M."/>
            <person name="Weitz H."/>
            <person name="Taylor A."/>
            <person name="Grigoriev I.V."/>
            <person name="Nagy L.G."/>
            <person name="Martin F."/>
            <person name="Kauserud H."/>
        </authorList>
    </citation>
    <scope>NUCLEOTIDE SEQUENCE</scope>
    <source>
        <strain evidence="7">CBHHK182m</strain>
    </source>
</reference>
<keyword evidence="5" id="KW-0521">NADP</keyword>
<protein>
    <submittedName>
        <fullName evidence="7">Flavin-binding monooxygenase-like family protein</fullName>
    </submittedName>
</protein>
<dbReference type="PANTHER" id="PTHR43098">
    <property type="entry name" value="L-ORNITHINE N(5)-MONOOXYGENASE-RELATED"/>
    <property type="match status" value="1"/>
</dbReference>
<evidence type="ECO:0000256" key="1">
    <source>
        <dbReference type="ARBA" id="ARBA00001974"/>
    </source>
</evidence>
<keyword evidence="8" id="KW-1185">Reference proteome</keyword>
<evidence type="ECO:0000313" key="7">
    <source>
        <dbReference type="EMBL" id="KAJ7785773.1"/>
    </source>
</evidence>
<dbReference type="GO" id="GO:0004497">
    <property type="term" value="F:monooxygenase activity"/>
    <property type="evidence" value="ECO:0007669"/>
    <property type="project" value="UniProtKB-KW"/>
</dbReference>
<evidence type="ECO:0000256" key="2">
    <source>
        <dbReference type="ARBA" id="ARBA00010139"/>
    </source>
</evidence>
<dbReference type="Pfam" id="PF13450">
    <property type="entry name" value="NAD_binding_8"/>
    <property type="match status" value="1"/>
</dbReference>
<keyword evidence="6" id="KW-0560">Oxidoreductase</keyword>
<evidence type="ECO:0000313" key="8">
    <source>
        <dbReference type="Proteomes" id="UP001215598"/>
    </source>
</evidence>
<evidence type="ECO:0000256" key="4">
    <source>
        <dbReference type="ARBA" id="ARBA00022827"/>
    </source>
</evidence>
<gene>
    <name evidence="7" type="ORF">B0H16DRAFT_1445745</name>
</gene>
<evidence type="ECO:0000256" key="3">
    <source>
        <dbReference type="ARBA" id="ARBA00022630"/>
    </source>
</evidence>
<evidence type="ECO:0000256" key="5">
    <source>
        <dbReference type="ARBA" id="ARBA00022857"/>
    </source>
</evidence>
<sequence>MSVANGSALDITELEAKYAAERDKRLRADKGLQFADLSKTPEFAYLANDPWVDHIAMNKQTPVINDSDSVKFLVLGAGLGGLLFAVRLIQAGFKADEIKFIDIAGGFGGAWYWNRYPGLMCDVEASIYLPLLEETGYIPKHRYSYGPEIRAHANRIAEKWQLTDQAMFRTKMQTADWDEEGKCWKVTMQESRGLEEPKKSITAYAQFIYAAPGPLNFPQIPKLGLEKFKGHHFHTSRWDYEYTGGEPGESPTLDKLKDKRVALLGTGVTAVQVMPQLAAWAKELLVFQRTPSAVDLRGQRLTDIAKWKDEVAFQAGWQNARMVNFAATLSADPADPSAEDLVSDAWCKLGTFHVVLGTSRGIVPYQEIPDYVANLHVIDAERMNRIRARVDESVKDKATADSLKAWYPTWCKRPAFHDDYLPAFNRPNVRLVDTAGKGVERITENGLVVNGQEYPVDVLILSTGYRGPAEGDGSPAWKANMVVKGRAGKNMAEKWDGSIATLHGVVSHDFPNFFFSGQAQGSASANFGHSLDEMATHAAYIIAEGAKIAKADKFSVEPSVEAEEAWTAQIVAGAGNFAALVGCTPSYFTREGDFGEPKPLEEQMKAARGSLWPLGLVSFVETLKTWRNKGGLEGMEVKV</sequence>
<keyword evidence="7" id="KW-0503">Monooxygenase</keyword>
<dbReference type="AlphaFoldDB" id="A0AAD7P2R7"/>
<dbReference type="Proteomes" id="UP001215598">
    <property type="component" value="Unassembled WGS sequence"/>
</dbReference>
<dbReference type="InterPro" id="IPR036188">
    <property type="entry name" value="FAD/NAD-bd_sf"/>
</dbReference>
<organism evidence="7 8">
    <name type="scientific">Mycena metata</name>
    <dbReference type="NCBI Taxonomy" id="1033252"/>
    <lineage>
        <taxon>Eukaryota</taxon>
        <taxon>Fungi</taxon>
        <taxon>Dikarya</taxon>
        <taxon>Basidiomycota</taxon>
        <taxon>Agaricomycotina</taxon>
        <taxon>Agaricomycetes</taxon>
        <taxon>Agaricomycetidae</taxon>
        <taxon>Agaricales</taxon>
        <taxon>Marasmiineae</taxon>
        <taxon>Mycenaceae</taxon>
        <taxon>Mycena</taxon>
    </lineage>
</organism>